<comment type="caution">
    <text evidence="4">The sequence shown here is derived from an EMBL/GenBank/DDBJ whole genome shotgun (WGS) entry which is preliminary data.</text>
</comment>
<evidence type="ECO:0000256" key="1">
    <source>
        <dbReference type="ARBA" id="ARBA00022630"/>
    </source>
</evidence>
<dbReference type="InterPro" id="IPR013785">
    <property type="entry name" value="Aldolase_TIM"/>
</dbReference>
<dbReference type="Gene3D" id="3.20.20.70">
    <property type="entry name" value="Aldolase class I"/>
    <property type="match status" value="1"/>
</dbReference>
<dbReference type="PANTHER" id="PTHR43656:SF2">
    <property type="entry name" value="BINDING OXIDOREDUCTASE, PUTATIVE (AFU_ORTHOLOGUE AFUA_2G08260)-RELATED"/>
    <property type="match status" value="1"/>
</dbReference>
<feature type="domain" description="NADH:flavin oxidoreductase/NADH oxidase N-terminal" evidence="3">
    <location>
        <begin position="4"/>
        <end position="250"/>
    </location>
</feature>
<dbReference type="AlphaFoldDB" id="A0A3A4NRM0"/>
<name>A0A3A4NRM0_ABYX5</name>
<sequence length="407" mass="45430">MSTLFTPGAIGPLRVKNRFVRSATAECLASNEGRVTAHYLRAYRNLAKGGVGLIIPGNYYVNVQGRAIPRIPVIDRDEVIDDLKKVVDAVHEYDVKIVAQLNHGGRQCDPKILGETPLAPSAVRDNLNMIKPRAMMNREIEDTVADFGKGARRMKKAGFDGVQIHAAHGYLVNEFLSGHTNRRTDQWGGSLENRMRFLVEIFKSIRLHVGPDYPILVKINCEDYIKRGVTLSECVSVCRKLDEMGIAAIEVSGGIAERGLSTIKGEIPMDLVMRNRNAIERLLVKLMEKSLRKWARFEEGYFTPQAAEVKKHVKAPVIAVGGIRRRAMMEHVLESGQADFISLCRPFIRQPNLVNQMQAGDGDTITCRNCNRCSLEIVVHHSPMRCYAGEQGAKKKLEDESAQLQAE</sequence>
<dbReference type="SUPFAM" id="SSF51395">
    <property type="entry name" value="FMN-linked oxidoreductases"/>
    <property type="match status" value="1"/>
</dbReference>
<accession>A0A3A4NRM0</accession>
<dbReference type="PANTHER" id="PTHR43656">
    <property type="entry name" value="BINDING OXIDOREDUCTASE, PUTATIVE (AFU_ORTHOLOGUE AFUA_2G08260)-RELATED"/>
    <property type="match status" value="1"/>
</dbReference>
<dbReference type="CDD" id="cd02803">
    <property type="entry name" value="OYE_like_FMN_family"/>
    <property type="match status" value="1"/>
</dbReference>
<reference evidence="4 5" key="1">
    <citation type="journal article" date="2017" name="ISME J.">
        <title>Energy and carbon metabolisms in a deep terrestrial subsurface fluid microbial community.</title>
        <authorList>
            <person name="Momper L."/>
            <person name="Jungbluth S.P."/>
            <person name="Lee M.D."/>
            <person name="Amend J.P."/>
        </authorList>
    </citation>
    <scope>NUCLEOTIDE SEQUENCE [LARGE SCALE GENOMIC DNA]</scope>
    <source>
        <strain evidence="4">SURF_5</strain>
    </source>
</reference>
<evidence type="ECO:0000259" key="3">
    <source>
        <dbReference type="Pfam" id="PF00724"/>
    </source>
</evidence>
<evidence type="ECO:0000256" key="2">
    <source>
        <dbReference type="ARBA" id="ARBA00023002"/>
    </source>
</evidence>
<dbReference type="Pfam" id="PF00724">
    <property type="entry name" value="Oxidored_FMN"/>
    <property type="match status" value="2"/>
</dbReference>
<proteinExistence type="predicted"/>
<dbReference type="GO" id="GO:0016491">
    <property type="term" value="F:oxidoreductase activity"/>
    <property type="evidence" value="ECO:0007669"/>
    <property type="project" value="UniProtKB-KW"/>
</dbReference>
<keyword evidence="1" id="KW-0285">Flavoprotein</keyword>
<evidence type="ECO:0000313" key="4">
    <source>
        <dbReference type="EMBL" id="RJP20706.1"/>
    </source>
</evidence>
<dbReference type="Proteomes" id="UP000265882">
    <property type="component" value="Unassembled WGS sequence"/>
</dbReference>
<gene>
    <name evidence="4" type="ORF">C4520_11155</name>
</gene>
<dbReference type="InterPro" id="IPR001155">
    <property type="entry name" value="OxRdtase_FMN_N"/>
</dbReference>
<dbReference type="GO" id="GO:0010181">
    <property type="term" value="F:FMN binding"/>
    <property type="evidence" value="ECO:0007669"/>
    <property type="project" value="InterPro"/>
</dbReference>
<protein>
    <submittedName>
        <fullName evidence="4">NADH:flavin oxidoreductase</fullName>
    </submittedName>
</protein>
<feature type="domain" description="NADH:flavin oxidoreductase/NADH oxidase N-terminal" evidence="3">
    <location>
        <begin position="293"/>
        <end position="360"/>
    </location>
</feature>
<organism evidence="4 5">
    <name type="scientific">Abyssobacteria bacterium (strain SURF_5)</name>
    <dbReference type="NCBI Taxonomy" id="2093360"/>
    <lineage>
        <taxon>Bacteria</taxon>
        <taxon>Pseudomonadati</taxon>
        <taxon>Candidatus Hydrogenedentota</taxon>
        <taxon>Candidatus Abyssobacteria</taxon>
    </lineage>
</organism>
<keyword evidence="2" id="KW-0560">Oxidoreductase</keyword>
<dbReference type="InterPro" id="IPR051799">
    <property type="entry name" value="NADH_flavin_oxidoreductase"/>
</dbReference>
<evidence type="ECO:0000313" key="5">
    <source>
        <dbReference type="Proteomes" id="UP000265882"/>
    </source>
</evidence>
<dbReference type="EMBL" id="QZKU01000075">
    <property type="protein sequence ID" value="RJP20706.1"/>
    <property type="molecule type" value="Genomic_DNA"/>
</dbReference>